<gene>
    <name evidence="1" type="ORF">A2954_00355</name>
</gene>
<organism evidence="1 2">
    <name type="scientific">Candidatus Roizmanbacteria bacterium RIFCSPLOWO2_01_FULL_37_12</name>
    <dbReference type="NCBI Taxonomy" id="1802056"/>
    <lineage>
        <taxon>Bacteria</taxon>
        <taxon>Candidatus Roizmaniibacteriota</taxon>
    </lineage>
</organism>
<sequence>MDNAKFFPFVLKCCIEQSKYYCLKAYCDVKYGMNVAELQEQNPINYREILKQQLRPFKIANSNFIYFLAKNSPNLLDKKRLIQKGFHAWSCAIRAIEFTTDEEGRPRKIEQIKRLQGSLDGETVWKPLLMALIMLLHEGGGALEIYLLGQGGHENVGQFHSNLSGNVVKKILAGQVNDLFSDQVQNKQIINSVEKSDLLKILDDHHIDQDEIIEPLMVHGIKDYYGINPYALLCKDEDKLDTQIRTSASEFAFNRWISRIDRVADGKPSPTVVNELLSGHLVSNRNVATKIDWLLKTIAWATDINFTTNKVTWRTLIFPRQMALLKKLLIPYPEDHNLINEVFNIIDSTVPKY</sequence>
<comment type="caution">
    <text evidence="1">The sequence shown here is derived from an EMBL/GenBank/DDBJ whole genome shotgun (WGS) entry which is preliminary data.</text>
</comment>
<evidence type="ECO:0000313" key="1">
    <source>
        <dbReference type="EMBL" id="OGK40613.1"/>
    </source>
</evidence>
<protein>
    <submittedName>
        <fullName evidence="1">Uncharacterized protein</fullName>
    </submittedName>
</protein>
<dbReference type="AlphaFoldDB" id="A0A1F7IB80"/>
<dbReference type="Proteomes" id="UP000177698">
    <property type="component" value="Unassembled WGS sequence"/>
</dbReference>
<accession>A0A1F7IB80</accession>
<name>A0A1F7IB80_9BACT</name>
<dbReference type="STRING" id="1802056.A2954_00355"/>
<proteinExistence type="predicted"/>
<reference evidence="1 2" key="1">
    <citation type="journal article" date="2016" name="Nat. Commun.">
        <title>Thousands of microbial genomes shed light on interconnected biogeochemical processes in an aquifer system.</title>
        <authorList>
            <person name="Anantharaman K."/>
            <person name="Brown C.T."/>
            <person name="Hug L.A."/>
            <person name="Sharon I."/>
            <person name="Castelle C.J."/>
            <person name="Probst A.J."/>
            <person name="Thomas B.C."/>
            <person name="Singh A."/>
            <person name="Wilkins M.J."/>
            <person name="Karaoz U."/>
            <person name="Brodie E.L."/>
            <person name="Williams K.H."/>
            <person name="Hubbard S.S."/>
            <person name="Banfield J.F."/>
        </authorList>
    </citation>
    <scope>NUCLEOTIDE SEQUENCE [LARGE SCALE GENOMIC DNA]</scope>
</reference>
<evidence type="ECO:0000313" key="2">
    <source>
        <dbReference type="Proteomes" id="UP000177698"/>
    </source>
</evidence>
<dbReference type="EMBL" id="MGAG01000023">
    <property type="protein sequence ID" value="OGK40613.1"/>
    <property type="molecule type" value="Genomic_DNA"/>
</dbReference>